<accession>A0A4P7MTP4</accession>
<name>A0A4P7MTP4_PYROR</name>
<gene>
    <name evidence="2" type="ORF">PoMZ_09295</name>
</gene>
<protein>
    <submittedName>
        <fullName evidence="2">Uncharacterized protein</fullName>
    </submittedName>
</protein>
<evidence type="ECO:0000256" key="1">
    <source>
        <dbReference type="SAM" id="MobiDB-lite"/>
    </source>
</evidence>
<feature type="region of interest" description="Disordered" evidence="1">
    <location>
        <begin position="17"/>
        <end position="36"/>
    </location>
</feature>
<dbReference type="AlphaFoldDB" id="A0A4P7MTP4"/>
<evidence type="ECO:0000313" key="2">
    <source>
        <dbReference type="EMBL" id="QBZ53607.1"/>
    </source>
</evidence>
<reference evidence="2 3" key="1">
    <citation type="journal article" date="2019" name="Mol. Biol. Evol.">
        <title>Blast fungal genomes show frequent chromosomal changes, gene gains and losses, and effector gene turnover.</title>
        <authorList>
            <person name="Gomez Luciano L.B."/>
            <person name="Jason Tsai I."/>
            <person name="Chuma I."/>
            <person name="Tosa Y."/>
            <person name="Chen Y.H."/>
            <person name="Li J.Y."/>
            <person name="Li M.Y."/>
            <person name="Jade Lu M.Y."/>
            <person name="Nakayashiki H."/>
            <person name="Li W.H."/>
        </authorList>
    </citation>
    <scope>NUCLEOTIDE SEQUENCE [LARGE SCALE GENOMIC DNA]</scope>
    <source>
        <strain evidence="2">MZ5-1-6</strain>
    </source>
</reference>
<dbReference type="EMBL" id="CP034204">
    <property type="protein sequence ID" value="QBZ53607.1"/>
    <property type="molecule type" value="Genomic_DNA"/>
</dbReference>
<dbReference type="Proteomes" id="UP000294847">
    <property type="component" value="Chromosome 1"/>
</dbReference>
<feature type="compositionally biased region" description="Basic and acidic residues" evidence="1">
    <location>
        <begin position="124"/>
        <end position="137"/>
    </location>
</feature>
<organism evidence="2 3">
    <name type="scientific">Pyricularia oryzae</name>
    <name type="common">Rice blast fungus</name>
    <name type="synonym">Magnaporthe oryzae</name>
    <dbReference type="NCBI Taxonomy" id="318829"/>
    <lineage>
        <taxon>Eukaryota</taxon>
        <taxon>Fungi</taxon>
        <taxon>Dikarya</taxon>
        <taxon>Ascomycota</taxon>
        <taxon>Pezizomycotina</taxon>
        <taxon>Sordariomycetes</taxon>
        <taxon>Sordariomycetidae</taxon>
        <taxon>Magnaporthales</taxon>
        <taxon>Pyriculariaceae</taxon>
        <taxon>Pyricularia</taxon>
    </lineage>
</organism>
<sequence length="240" mass="26448">MFYPQRRAHTPGRTLQVTTNNATADKQHDRRGPPIPLDVLAQRGQDLRVREQVAVDRGQHRGGHLVEAQRAARDDLAAELEGEQRDGQAHKHVVLEAADRGGAVRADEPLPKRRRRVGLRQRRRDADERALHQEEQRQAGLARGAQEPGHAREEEAAQPKGRHGRQALDPQLGLVGGDVRGPEGQEEGVARLLVQHTIDTKTLAPENATLSQMPETPQHAKMGMSACARVTSCCNLASQD</sequence>
<feature type="region of interest" description="Disordered" evidence="1">
    <location>
        <begin position="95"/>
        <end position="183"/>
    </location>
</feature>
<evidence type="ECO:0000313" key="3">
    <source>
        <dbReference type="Proteomes" id="UP000294847"/>
    </source>
</evidence>
<proteinExistence type="predicted"/>
<feature type="compositionally biased region" description="Basic residues" evidence="1">
    <location>
        <begin position="112"/>
        <end position="123"/>
    </location>
</feature>